<gene>
    <name evidence="2" type="ORF">D5F01_LYC19323</name>
</gene>
<evidence type="ECO:0000256" key="1">
    <source>
        <dbReference type="SAM" id="MobiDB-lite"/>
    </source>
</evidence>
<evidence type="ECO:0000313" key="3">
    <source>
        <dbReference type="Proteomes" id="UP000424527"/>
    </source>
</evidence>
<dbReference type="EMBL" id="REGW02000019">
    <property type="protein sequence ID" value="KAE8281934.1"/>
    <property type="molecule type" value="Genomic_DNA"/>
</dbReference>
<sequence length="271" mass="27693">MGDMKTPDFDDLLAAFDIPDIDAKEAIQSAPDEAEGPHGAAGAPLGKSDNVVGVGSSLRPPSPSDPQADTSIVSVIVKNKVRLEAVDGADGDTDQDPIDVIAGVDVGPRLGACAPGMAESEALNHNGFGASGVSTPLPLSQTQSNGAPWSMNTPKVSSEAAGAAKSHKQGGNIFNRLKPLVAQGSGDPVGRARKMQLLQQQHQQQQDTGQERADGVKASLPSSSSLSAGSSPLAAGGPCRTSFAFFSTFQVSAFHSTFCPFITPAALISAF</sequence>
<reference evidence="2 3" key="1">
    <citation type="submission" date="2019-07" db="EMBL/GenBank/DDBJ databases">
        <title>Chromosome genome assembly for large yellow croaker.</title>
        <authorList>
            <person name="Xiao S."/>
        </authorList>
    </citation>
    <scope>NUCLEOTIDE SEQUENCE [LARGE SCALE GENOMIC DNA]</scope>
    <source>
        <strain evidence="2">JMULYC20181020</strain>
        <tissue evidence="2">Muscle</tissue>
    </source>
</reference>
<feature type="region of interest" description="Disordered" evidence="1">
    <location>
        <begin position="23"/>
        <end position="70"/>
    </location>
</feature>
<comment type="caution">
    <text evidence="2">The sequence shown here is derived from an EMBL/GenBank/DDBJ whole genome shotgun (WGS) entry which is preliminary data.</text>
</comment>
<feature type="region of interest" description="Disordered" evidence="1">
    <location>
        <begin position="196"/>
        <end position="231"/>
    </location>
</feature>
<feature type="compositionally biased region" description="Low complexity" evidence="1">
    <location>
        <begin position="196"/>
        <end position="206"/>
    </location>
</feature>
<feature type="region of interest" description="Disordered" evidence="1">
    <location>
        <begin position="141"/>
        <end position="169"/>
    </location>
</feature>
<evidence type="ECO:0000313" key="2">
    <source>
        <dbReference type="EMBL" id="KAE8281934.1"/>
    </source>
</evidence>
<dbReference type="InterPro" id="IPR045914">
    <property type="entry name" value="Zn532-like"/>
</dbReference>
<feature type="compositionally biased region" description="Polar residues" evidence="1">
    <location>
        <begin position="141"/>
        <end position="156"/>
    </location>
</feature>
<dbReference type="PANTHER" id="PTHR47222:SF2">
    <property type="entry name" value="ZINC FINGER PROTEIN 687"/>
    <property type="match status" value="1"/>
</dbReference>
<dbReference type="AlphaFoldDB" id="A0A6G0HRV8"/>
<organism evidence="2 3">
    <name type="scientific">Larimichthys crocea</name>
    <name type="common">Large yellow croaker</name>
    <name type="synonym">Pseudosciaena crocea</name>
    <dbReference type="NCBI Taxonomy" id="215358"/>
    <lineage>
        <taxon>Eukaryota</taxon>
        <taxon>Metazoa</taxon>
        <taxon>Chordata</taxon>
        <taxon>Craniata</taxon>
        <taxon>Vertebrata</taxon>
        <taxon>Euteleostomi</taxon>
        <taxon>Actinopterygii</taxon>
        <taxon>Neopterygii</taxon>
        <taxon>Teleostei</taxon>
        <taxon>Neoteleostei</taxon>
        <taxon>Acanthomorphata</taxon>
        <taxon>Eupercaria</taxon>
        <taxon>Sciaenidae</taxon>
        <taxon>Larimichthys</taxon>
    </lineage>
</organism>
<proteinExistence type="predicted"/>
<accession>A0A6G0HRV8</accession>
<dbReference type="PANTHER" id="PTHR47222">
    <property type="entry name" value="ZINC FINGER PROTEIN 532-RELATED"/>
    <property type="match status" value="1"/>
</dbReference>
<feature type="compositionally biased region" description="Low complexity" evidence="1">
    <location>
        <begin position="219"/>
        <end position="231"/>
    </location>
</feature>
<dbReference type="Proteomes" id="UP000424527">
    <property type="component" value="Unassembled WGS sequence"/>
</dbReference>
<name>A0A6G0HRV8_LARCR</name>
<keyword evidence="3" id="KW-1185">Reference proteome</keyword>
<protein>
    <submittedName>
        <fullName evidence="2">Zinc finger protein 687b</fullName>
    </submittedName>
</protein>